<dbReference type="InterPro" id="IPR009081">
    <property type="entry name" value="PP-bd_ACP"/>
</dbReference>
<keyword evidence="10" id="KW-1185">Reference proteome</keyword>
<dbReference type="InterPro" id="IPR014031">
    <property type="entry name" value="Ketoacyl_synth_C"/>
</dbReference>
<dbReference type="FunFam" id="3.40.47.10:FF:000019">
    <property type="entry name" value="Polyketide synthase type I"/>
    <property type="match status" value="1"/>
</dbReference>
<proteinExistence type="predicted"/>
<dbReference type="InterPro" id="IPR014043">
    <property type="entry name" value="Acyl_transferase_dom"/>
</dbReference>
<dbReference type="Proteomes" id="UP000215005">
    <property type="component" value="Chromosome"/>
</dbReference>
<dbReference type="GO" id="GO:0071770">
    <property type="term" value="P:DIM/DIP cell wall layer assembly"/>
    <property type="evidence" value="ECO:0007669"/>
    <property type="project" value="TreeGrafter"/>
</dbReference>
<dbReference type="SMART" id="SM00823">
    <property type="entry name" value="PKS_PP"/>
    <property type="match status" value="1"/>
</dbReference>
<evidence type="ECO:0000259" key="7">
    <source>
        <dbReference type="PROSITE" id="PS52004"/>
    </source>
</evidence>
<dbReference type="InterPro" id="IPR001227">
    <property type="entry name" value="Ac_transferase_dom_sf"/>
</dbReference>
<dbReference type="Gene3D" id="1.10.1200.10">
    <property type="entry name" value="ACP-like"/>
    <property type="match status" value="1"/>
</dbReference>
<feature type="domain" description="Carrier" evidence="6">
    <location>
        <begin position="1236"/>
        <end position="1313"/>
    </location>
</feature>
<dbReference type="Gene3D" id="3.30.70.3290">
    <property type="match status" value="1"/>
</dbReference>
<dbReference type="InterPro" id="IPR020841">
    <property type="entry name" value="PKS_Beta-ketoAc_synthase_dom"/>
</dbReference>
<organism evidence="9 10">
    <name type="scientific">Nocardiopsis gilva YIM 90087</name>
    <dbReference type="NCBI Taxonomy" id="1235441"/>
    <lineage>
        <taxon>Bacteria</taxon>
        <taxon>Bacillati</taxon>
        <taxon>Actinomycetota</taxon>
        <taxon>Actinomycetes</taxon>
        <taxon>Streptosporangiales</taxon>
        <taxon>Nocardiopsidaceae</taxon>
        <taxon>Nocardiopsis</taxon>
    </lineage>
</organism>
<dbReference type="GO" id="GO:0005737">
    <property type="term" value="C:cytoplasm"/>
    <property type="evidence" value="ECO:0007669"/>
    <property type="project" value="TreeGrafter"/>
</dbReference>
<keyword evidence="2" id="KW-0597">Phosphoprotein</keyword>
<dbReference type="KEGG" id="ngv:CDO52_02890"/>
<evidence type="ECO:0000256" key="4">
    <source>
        <dbReference type="PROSITE-ProRule" id="PRU01363"/>
    </source>
</evidence>
<dbReference type="Pfam" id="PF14765">
    <property type="entry name" value="PS-DH"/>
    <property type="match status" value="1"/>
</dbReference>
<dbReference type="InterPro" id="IPR036736">
    <property type="entry name" value="ACP-like_sf"/>
</dbReference>
<dbReference type="SUPFAM" id="SSF55048">
    <property type="entry name" value="Probable ACP-binding domain of malonyl-CoA ACP transacylase"/>
    <property type="match status" value="1"/>
</dbReference>
<keyword evidence="3" id="KW-0808">Transferase</keyword>
<dbReference type="InterPro" id="IPR006162">
    <property type="entry name" value="Ppantetheine_attach_site"/>
</dbReference>
<dbReference type="GO" id="GO:0004315">
    <property type="term" value="F:3-oxoacyl-[acyl-carrier-protein] synthase activity"/>
    <property type="evidence" value="ECO:0007669"/>
    <property type="project" value="InterPro"/>
</dbReference>
<dbReference type="InterPro" id="IPR018201">
    <property type="entry name" value="Ketoacyl_synth_AS"/>
</dbReference>
<dbReference type="InterPro" id="IPR020806">
    <property type="entry name" value="PKS_PP-bd"/>
</dbReference>
<feature type="region of interest" description="N-terminal hotdog fold" evidence="4">
    <location>
        <begin position="884"/>
        <end position="1014"/>
    </location>
</feature>
<dbReference type="InterPro" id="IPR016036">
    <property type="entry name" value="Malonyl_transacylase_ACP-bd"/>
</dbReference>
<keyword evidence="1" id="KW-0596">Phosphopantetheine</keyword>
<dbReference type="InterPro" id="IPR042104">
    <property type="entry name" value="PKS_dehydratase_sf"/>
</dbReference>
<evidence type="ECO:0000256" key="2">
    <source>
        <dbReference type="ARBA" id="ARBA00022553"/>
    </source>
</evidence>
<dbReference type="EMBL" id="CP022753">
    <property type="protein sequence ID" value="ASU81873.1"/>
    <property type="molecule type" value="Genomic_DNA"/>
</dbReference>
<dbReference type="SUPFAM" id="SSF47336">
    <property type="entry name" value="ACP-like"/>
    <property type="match status" value="1"/>
</dbReference>
<accession>A0A223S155</accession>
<evidence type="ECO:0000256" key="3">
    <source>
        <dbReference type="ARBA" id="ARBA00022679"/>
    </source>
</evidence>
<evidence type="ECO:0000313" key="10">
    <source>
        <dbReference type="Proteomes" id="UP000215005"/>
    </source>
</evidence>
<dbReference type="GO" id="GO:0006633">
    <property type="term" value="P:fatty acid biosynthetic process"/>
    <property type="evidence" value="ECO:0007669"/>
    <property type="project" value="InterPro"/>
</dbReference>
<sequence>MKHSDMSEIAVVGMGCRFPRANGVSEFWDLLENNIDAVTLVPEDRFDVRSHHTSSPGEPGKTVSQHGGFIDDLYGFDAGFFGISAREAQTMDPQQRILLHVVWEALEDAGIVPSSLAGSRTGVFVGQATSDYADVADPAGIHDVHGMVGSRLRAVTAGRVSFALDLRGPSLMVDTACSSSLVAVHMARQSLLTGESDLAIAGGVNAILSPSDAIAYSQGEMLSPDGRCKFADSYANGFVRSEGVGAVVLKRLSDAVRDGDPVLAVLRGSAVTNDGKGSGLLLQPAVSGQVEMVRAACQSVGVTPSQLDYVEAHGTGTQVGDDVELRALAEAVRADASSSRPLRVGSVKTNIGHAEAAAGIAGLIKAVLIAQHGVIPASLHLSNPHPLLADDTVPIDGVAHNTPVEPAGPTAVLGVSSFGLSGTNAHVIVGEYAPDAVSEAPSRQPDDGTRPSLLVLSARTSGSLRRLAERYAAFLEPGGTGRDVALGDICHAAARQREAHPYRLWAVGRTHDELAATLRALAADEEVPDGGIGRAPFGADRRIAFVFPGQGSQWIGMGRHLLATDAVFGRVMAECDAAIKEELGWSVIELLTADGEEFPSDVAVVQPLLWAMEVSLATLLRDRGIEPDLCLGHSMGEAAAACVSGGLSLRDAAAVICRRSRLMQGLAGHGAMLAVELSADEADRSAAPYGDVVGVAAENAPRLTVLAGDPEALRHLAEGFEDAGVWCRFVKVNVASHSPGVEALRESLLADLRDLVPVPSEIQMFSSARCAPLQGTELDAAYWMDNLRERVRFVGAVQAIAKEETVFVEVSPHPVLVQSLTETLDGQGAPASAVATLKRRQDEYENITRTLGRVFTLGGRVDWGRWFSGPVPRVRLPLYAWDTQQFRREPARAAAVPPELVREIGLRELGLDDFGAGVHARGGTIVPPVVYVAAVLHTASELVGNGPCVVEDVEFGDHPLDLARSRDAAVRVTLTPTTRPGVFLFAVTARPAANGAHEGQPCLAGRVRMADTGGGARPDAEPAEKEARHGLRLLDSYLTRCTEYVPAAEFYRRTEAGGFTIDHALRTVAQLWRTDGQAVARMAPFGGARAAALEAGLLVMLAAWPHSPGDAAAASAYVPVSFGHVRIAEEADMDQCHWAMARFTPENGVAAAPEYAHCDVALMTANGKQLAEFRDVRMRRMAGAAGTALATSVPAPAAPATTMWPMSETSTRDTPVPTVPAPRQAMASPSPAPASPPMARTPDDVLKQVATVLGVSVSRIDQGQPLRALGLDSLLATELRVCLHRSLGIAVSSQRLLGGEPVRDITRSLADQRR</sequence>
<dbReference type="Pfam" id="PF22621">
    <property type="entry name" value="CurL-like_PKS_C"/>
    <property type="match status" value="1"/>
</dbReference>
<dbReference type="PROSITE" id="PS00012">
    <property type="entry name" value="PHOSPHOPANTETHEINE"/>
    <property type="match status" value="1"/>
</dbReference>
<dbReference type="SUPFAM" id="SSF52151">
    <property type="entry name" value="FabD/lysophospholipase-like"/>
    <property type="match status" value="1"/>
</dbReference>
<dbReference type="InterPro" id="IPR049900">
    <property type="entry name" value="PKS_mFAS_DH"/>
</dbReference>
<dbReference type="Pfam" id="PF00109">
    <property type="entry name" value="ketoacyl-synt"/>
    <property type="match status" value="1"/>
</dbReference>
<gene>
    <name evidence="9" type="ORF">CDO52_02890</name>
</gene>
<dbReference type="Gene3D" id="3.40.366.10">
    <property type="entry name" value="Malonyl-Coenzyme A Acyl Carrier Protein, domain 2"/>
    <property type="match status" value="1"/>
</dbReference>
<dbReference type="Pfam" id="PF00550">
    <property type="entry name" value="PP-binding"/>
    <property type="match status" value="1"/>
</dbReference>
<dbReference type="OrthoDB" id="4537517at2"/>
<feature type="region of interest" description="C-terminal hotdog fold" evidence="4">
    <location>
        <begin position="1042"/>
        <end position="1187"/>
    </location>
</feature>
<dbReference type="SUPFAM" id="SSF53901">
    <property type="entry name" value="Thiolase-like"/>
    <property type="match status" value="1"/>
</dbReference>
<evidence type="ECO:0000259" key="6">
    <source>
        <dbReference type="PROSITE" id="PS50075"/>
    </source>
</evidence>
<dbReference type="Pfam" id="PF02801">
    <property type="entry name" value="Ketoacyl-synt_C"/>
    <property type="match status" value="1"/>
</dbReference>
<feature type="domain" description="Ketosynthase family 3 (KS3)" evidence="7">
    <location>
        <begin position="6"/>
        <end position="431"/>
    </location>
</feature>
<dbReference type="PROSITE" id="PS52019">
    <property type="entry name" value="PKS_MFAS_DH"/>
    <property type="match status" value="1"/>
</dbReference>
<protein>
    <submittedName>
        <fullName evidence="9">Uncharacterized protein</fullName>
    </submittedName>
</protein>
<dbReference type="SMART" id="SM00825">
    <property type="entry name" value="PKS_KS"/>
    <property type="match status" value="1"/>
</dbReference>
<dbReference type="GO" id="GO:0005886">
    <property type="term" value="C:plasma membrane"/>
    <property type="evidence" value="ECO:0007669"/>
    <property type="project" value="TreeGrafter"/>
</dbReference>
<evidence type="ECO:0000259" key="8">
    <source>
        <dbReference type="PROSITE" id="PS52019"/>
    </source>
</evidence>
<dbReference type="Gene3D" id="3.40.47.10">
    <property type="match status" value="1"/>
</dbReference>
<dbReference type="Gene3D" id="3.10.129.110">
    <property type="entry name" value="Polyketide synthase dehydratase"/>
    <property type="match status" value="1"/>
</dbReference>
<dbReference type="PROSITE" id="PS00606">
    <property type="entry name" value="KS3_1"/>
    <property type="match status" value="1"/>
</dbReference>
<evidence type="ECO:0000256" key="5">
    <source>
        <dbReference type="SAM" id="MobiDB-lite"/>
    </source>
</evidence>
<dbReference type="InterPro" id="IPR050091">
    <property type="entry name" value="PKS_NRPS_Biosynth_Enz"/>
</dbReference>
<dbReference type="PANTHER" id="PTHR43775">
    <property type="entry name" value="FATTY ACID SYNTHASE"/>
    <property type="match status" value="1"/>
</dbReference>
<dbReference type="PROSITE" id="PS50075">
    <property type="entry name" value="CARRIER"/>
    <property type="match status" value="1"/>
</dbReference>
<dbReference type="InterPro" id="IPR016035">
    <property type="entry name" value="Acyl_Trfase/lysoPLipase"/>
</dbReference>
<evidence type="ECO:0000313" key="9">
    <source>
        <dbReference type="EMBL" id="ASU81873.1"/>
    </source>
</evidence>
<dbReference type="Pfam" id="PF00698">
    <property type="entry name" value="Acyl_transf_1"/>
    <property type="match status" value="1"/>
</dbReference>
<dbReference type="GO" id="GO:0031177">
    <property type="term" value="F:phosphopantetheine binding"/>
    <property type="evidence" value="ECO:0007669"/>
    <property type="project" value="InterPro"/>
</dbReference>
<comment type="caution">
    <text evidence="4">Lacks conserved residue(s) required for the propagation of feature annotation.</text>
</comment>
<feature type="domain" description="PKS/mFAS DH" evidence="8">
    <location>
        <begin position="884"/>
        <end position="1187"/>
    </location>
</feature>
<reference evidence="9 10" key="1">
    <citation type="submission" date="2017-08" db="EMBL/GenBank/DDBJ databases">
        <title>The complete genome sequence of Nocardiopsis gilva YIM 90087.</title>
        <authorList>
            <person name="Yin M."/>
            <person name="Tang S."/>
        </authorList>
    </citation>
    <scope>NUCLEOTIDE SEQUENCE [LARGE SCALE GENOMIC DNA]</scope>
    <source>
        <strain evidence="9 10">YIM 90087</strain>
    </source>
</reference>
<dbReference type="CDD" id="cd00833">
    <property type="entry name" value="PKS"/>
    <property type="match status" value="1"/>
</dbReference>
<dbReference type="InterPro" id="IPR014030">
    <property type="entry name" value="Ketoacyl_synth_N"/>
</dbReference>
<dbReference type="GO" id="GO:0004312">
    <property type="term" value="F:fatty acid synthase activity"/>
    <property type="evidence" value="ECO:0007669"/>
    <property type="project" value="TreeGrafter"/>
</dbReference>
<feature type="region of interest" description="Disordered" evidence="5">
    <location>
        <begin position="1202"/>
        <end position="1239"/>
    </location>
</feature>
<evidence type="ECO:0000256" key="1">
    <source>
        <dbReference type="ARBA" id="ARBA00022450"/>
    </source>
</evidence>
<dbReference type="PROSITE" id="PS52004">
    <property type="entry name" value="KS3_2"/>
    <property type="match status" value="1"/>
</dbReference>
<dbReference type="SMART" id="SM00827">
    <property type="entry name" value="PKS_AT"/>
    <property type="match status" value="1"/>
</dbReference>
<dbReference type="InterPro" id="IPR016039">
    <property type="entry name" value="Thiolase-like"/>
</dbReference>
<name>A0A223S155_9ACTN</name>
<dbReference type="PANTHER" id="PTHR43775:SF37">
    <property type="entry name" value="SI:DKEY-61P9.11"/>
    <property type="match status" value="1"/>
</dbReference>
<dbReference type="RefSeq" id="WP_094932189.1">
    <property type="nucleotide sequence ID" value="NZ_CP022753.1"/>
</dbReference>
<dbReference type="InterPro" id="IPR049551">
    <property type="entry name" value="PKS_DH_C"/>
</dbReference>